<dbReference type="EMBL" id="JANAVB010005596">
    <property type="protein sequence ID" value="KAJ6847297.1"/>
    <property type="molecule type" value="Genomic_DNA"/>
</dbReference>
<feature type="region of interest" description="Disordered" evidence="1">
    <location>
        <begin position="1"/>
        <end position="21"/>
    </location>
</feature>
<organism evidence="2 3">
    <name type="scientific">Iris pallida</name>
    <name type="common">Sweet iris</name>
    <dbReference type="NCBI Taxonomy" id="29817"/>
    <lineage>
        <taxon>Eukaryota</taxon>
        <taxon>Viridiplantae</taxon>
        <taxon>Streptophyta</taxon>
        <taxon>Embryophyta</taxon>
        <taxon>Tracheophyta</taxon>
        <taxon>Spermatophyta</taxon>
        <taxon>Magnoliopsida</taxon>
        <taxon>Liliopsida</taxon>
        <taxon>Asparagales</taxon>
        <taxon>Iridaceae</taxon>
        <taxon>Iridoideae</taxon>
        <taxon>Irideae</taxon>
        <taxon>Iris</taxon>
    </lineage>
</organism>
<dbReference type="AlphaFoldDB" id="A0AAX6I3A3"/>
<reference evidence="2" key="2">
    <citation type="submission" date="2023-04" db="EMBL/GenBank/DDBJ databases">
        <authorList>
            <person name="Bruccoleri R.E."/>
            <person name="Oakeley E.J."/>
            <person name="Faust A.-M."/>
            <person name="Dessus-Babus S."/>
            <person name="Altorfer M."/>
            <person name="Burckhardt D."/>
            <person name="Oertli M."/>
            <person name="Naumann U."/>
            <person name="Petersen F."/>
            <person name="Wong J."/>
        </authorList>
    </citation>
    <scope>NUCLEOTIDE SEQUENCE</scope>
    <source>
        <strain evidence="2">GSM-AAB239-AS_SAM_17_03QT</strain>
        <tissue evidence="2">Leaf</tissue>
    </source>
</reference>
<evidence type="ECO:0000313" key="3">
    <source>
        <dbReference type="Proteomes" id="UP001140949"/>
    </source>
</evidence>
<sequence>MNHPSTVISLQTSSYPPPPTCKTRPDPYVRVFLHLIP</sequence>
<evidence type="ECO:0000313" key="2">
    <source>
        <dbReference type="EMBL" id="KAJ6847297.1"/>
    </source>
</evidence>
<protein>
    <submittedName>
        <fullName evidence="2">Vegetative cell wall protein gp1</fullName>
    </submittedName>
</protein>
<reference evidence="2" key="1">
    <citation type="journal article" date="2023" name="GigaByte">
        <title>Genome assembly of the bearded iris, Iris pallida Lam.</title>
        <authorList>
            <person name="Bruccoleri R.E."/>
            <person name="Oakeley E.J."/>
            <person name="Faust A.M.E."/>
            <person name="Altorfer M."/>
            <person name="Dessus-Babus S."/>
            <person name="Burckhardt D."/>
            <person name="Oertli M."/>
            <person name="Naumann U."/>
            <person name="Petersen F."/>
            <person name="Wong J."/>
        </authorList>
    </citation>
    <scope>NUCLEOTIDE SEQUENCE</scope>
    <source>
        <strain evidence="2">GSM-AAB239-AS_SAM_17_03QT</strain>
    </source>
</reference>
<accession>A0AAX6I3A3</accession>
<evidence type="ECO:0000256" key="1">
    <source>
        <dbReference type="SAM" id="MobiDB-lite"/>
    </source>
</evidence>
<proteinExistence type="predicted"/>
<feature type="compositionally biased region" description="Polar residues" evidence="1">
    <location>
        <begin position="1"/>
        <end position="14"/>
    </location>
</feature>
<name>A0AAX6I3A3_IRIPA</name>
<keyword evidence="3" id="KW-1185">Reference proteome</keyword>
<dbReference type="Proteomes" id="UP001140949">
    <property type="component" value="Unassembled WGS sequence"/>
</dbReference>
<gene>
    <name evidence="2" type="ORF">M6B38_281655</name>
</gene>
<comment type="caution">
    <text evidence="2">The sequence shown here is derived from an EMBL/GenBank/DDBJ whole genome shotgun (WGS) entry which is preliminary data.</text>
</comment>